<accession>A0ABT6F507</accession>
<feature type="region of interest" description="Disordered" evidence="1">
    <location>
        <begin position="218"/>
        <end position="237"/>
    </location>
</feature>
<evidence type="ECO:0000313" key="3">
    <source>
        <dbReference type="Proteomes" id="UP001216907"/>
    </source>
</evidence>
<dbReference type="EMBL" id="JARRAG010000001">
    <property type="protein sequence ID" value="MDG3002661.1"/>
    <property type="molecule type" value="Genomic_DNA"/>
</dbReference>
<reference evidence="2 3" key="1">
    <citation type="submission" date="2023-03" db="EMBL/GenBank/DDBJ databases">
        <title>Paludisphaera mucosa sp. nov. a novel planctomycete from northern fen.</title>
        <authorList>
            <person name="Ivanova A."/>
        </authorList>
    </citation>
    <scope>NUCLEOTIDE SEQUENCE [LARGE SCALE GENOMIC DNA]</scope>
    <source>
        <strain evidence="2 3">Pla2</strain>
    </source>
</reference>
<dbReference type="RefSeq" id="WP_277859025.1">
    <property type="nucleotide sequence ID" value="NZ_JARRAG010000001.1"/>
</dbReference>
<dbReference type="Proteomes" id="UP001216907">
    <property type="component" value="Unassembled WGS sequence"/>
</dbReference>
<evidence type="ECO:0000313" key="2">
    <source>
        <dbReference type="EMBL" id="MDG3002661.1"/>
    </source>
</evidence>
<keyword evidence="3" id="KW-1185">Reference proteome</keyword>
<proteinExistence type="predicted"/>
<gene>
    <name evidence="2" type="ORF">PZE19_02580</name>
</gene>
<comment type="caution">
    <text evidence="2">The sequence shown here is derived from an EMBL/GenBank/DDBJ whole genome shotgun (WGS) entry which is preliminary data.</text>
</comment>
<name>A0ABT6F507_9BACT</name>
<organism evidence="2 3">
    <name type="scientific">Paludisphaera mucosa</name>
    <dbReference type="NCBI Taxonomy" id="3030827"/>
    <lineage>
        <taxon>Bacteria</taxon>
        <taxon>Pseudomonadati</taxon>
        <taxon>Planctomycetota</taxon>
        <taxon>Planctomycetia</taxon>
        <taxon>Isosphaerales</taxon>
        <taxon>Isosphaeraceae</taxon>
        <taxon>Paludisphaera</taxon>
    </lineage>
</organism>
<protein>
    <submittedName>
        <fullName evidence="2">Uncharacterized protein</fullName>
    </submittedName>
</protein>
<sequence>MEDLEDALITLSPEATRGYGRSAIPHPIDDVARRLSNRLAISSQDEKDSSLSLMTLGHGRVLDAFAGRMASLAVRTEDPHKIVDGLKALAFASRLMDWRDNVATLALLCRSIEILELDPELYLRQTAGLSDSEFEGQVRGFSGRDERDRSLSTFRYVEGEDRDGFRYLSVGAPGLSPALFKLMARGEQVKHLKSLEPSARRSILDALDAAAREWLQSQLDGDDHPDIGPKRTLGSSR</sequence>
<evidence type="ECO:0000256" key="1">
    <source>
        <dbReference type="SAM" id="MobiDB-lite"/>
    </source>
</evidence>